<keyword evidence="6" id="KW-1185">Reference proteome</keyword>
<evidence type="ECO:0000256" key="1">
    <source>
        <dbReference type="ARBA" id="ARBA00023012"/>
    </source>
</evidence>
<evidence type="ECO:0000256" key="2">
    <source>
        <dbReference type="ARBA" id="ARBA00023015"/>
    </source>
</evidence>
<evidence type="ECO:0000256" key="4">
    <source>
        <dbReference type="SAM" id="MobiDB-lite"/>
    </source>
</evidence>
<feature type="region of interest" description="Disordered" evidence="4">
    <location>
        <begin position="118"/>
        <end position="149"/>
    </location>
</feature>
<evidence type="ECO:0000256" key="3">
    <source>
        <dbReference type="ARBA" id="ARBA00023163"/>
    </source>
</evidence>
<dbReference type="Gene3D" id="3.40.50.2300">
    <property type="match status" value="1"/>
</dbReference>
<keyword evidence="3" id="KW-0804">Transcription</keyword>
<comment type="caution">
    <text evidence="5">The sequence shown here is derived from an EMBL/GenBank/DDBJ whole genome shotgun (WGS) entry which is preliminary data.</text>
</comment>
<dbReference type="GO" id="GO:0009736">
    <property type="term" value="P:cytokinin-activated signaling pathway"/>
    <property type="evidence" value="ECO:0007669"/>
    <property type="project" value="InterPro"/>
</dbReference>
<name>A0AAD3T5I0_NEPGR</name>
<accession>A0AAD3T5I0</accession>
<sequence>MSDRRILSNQSIPTNSASDQQFQILSNKCSEEPRQPHQRFLHMTSLRVLLVESDDSTYVVTALLRNCRYEVVEVSNGLQAWKILEDITTRINLVLTEPSPVPFPVRTLRRHCSSMQNYEPQNTEEYTSNHGSGGESGAQMPKYLKSKKS</sequence>
<keyword evidence="2" id="KW-0805">Transcription regulation</keyword>
<dbReference type="PANTHER" id="PTHR43874">
    <property type="entry name" value="TWO-COMPONENT RESPONSE REGULATOR"/>
    <property type="match status" value="1"/>
</dbReference>
<protein>
    <recommendedName>
        <fullName evidence="7">Response regulatory domain-containing protein</fullName>
    </recommendedName>
</protein>
<dbReference type="Proteomes" id="UP001279734">
    <property type="component" value="Unassembled WGS sequence"/>
</dbReference>
<organism evidence="5 6">
    <name type="scientific">Nepenthes gracilis</name>
    <name type="common">Slender pitcher plant</name>
    <dbReference type="NCBI Taxonomy" id="150966"/>
    <lineage>
        <taxon>Eukaryota</taxon>
        <taxon>Viridiplantae</taxon>
        <taxon>Streptophyta</taxon>
        <taxon>Embryophyta</taxon>
        <taxon>Tracheophyta</taxon>
        <taxon>Spermatophyta</taxon>
        <taxon>Magnoliopsida</taxon>
        <taxon>eudicotyledons</taxon>
        <taxon>Gunneridae</taxon>
        <taxon>Pentapetalae</taxon>
        <taxon>Caryophyllales</taxon>
        <taxon>Nepenthaceae</taxon>
        <taxon>Nepenthes</taxon>
    </lineage>
</organism>
<dbReference type="PANTHER" id="PTHR43874:SF125">
    <property type="entry name" value="TWO-COMPONENT RESPONSE REGULATOR-LIKE APRR7"/>
    <property type="match status" value="1"/>
</dbReference>
<gene>
    <name evidence="5" type="ORF">Nepgr_024950</name>
</gene>
<dbReference type="EMBL" id="BSYO01000025">
    <property type="protein sequence ID" value="GMH23107.1"/>
    <property type="molecule type" value="Genomic_DNA"/>
</dbReference>
<dbReference type="InterPro" id="IPR011006">
    <property type="entry name" value="CheY-like_superfamily"/>
</dbReference>
<dbReference type="GO" id="GO:0000160">
    <property type="term" value="P:phosphorelay signal transduction system"/>
    <property type="evidence" value="ECO:0007669"/>
    <property type="project" value="UniProtKB-KW"/>
</dbReference>
<reference evidence="5" key="1">
    <citation type="submission" date="2023-05" db="EMBL/GenBank/DDBJ databases">
        <title>Nepenthes gracilis genome sequencing.</title>
        <authorList>
            <person name="Fukushima K."/>
        </authorList>
    </citation>
    <scope>NUCLEOTIDE SEQUENCE</scope>
    <source>
        <strain evidence="5">SING2019-196</strain>
    </source>
</reference>
<proteinExistence type="predicted"/>
<dbReference type="AlphaFoldDB" id="A0AAD3T5I0"/>
<dbReference type="SUPFAM" id="SSF52172">
    <property type="entry name" value="CheY-like"/>
    <property type="match status" value="1"/>
</dbReference>
<evidence type="ECO:0000313" key="5">
    <source>
        <dbReference type="EMBL" id="GMH23107.1"/>
    </source>
</evidence>
<evidence type="ECO:0000313" key="6">
    <source>
        <dbReference type="Proteomes" id="UP001279734"/>
    </source>
</evidence>
<feature type="compositionally biased region" description="Polar residues" evidence="4">
    <location>
        <begin position="118"/>
        <end position="130"/>
    </location>
</feature>
<evidence type="ECO:0008006" key="7">
    <source>
        <dbReference type="Google" id="ProtNLM"/>
    </source>
</evidence>
<keyword evidence="1" id="KW-0902">Two-component regulatory system</keyword>
<dbReference type="InterPro" id="IPR045279">
    <property type="entry name" value="ARR-like"/>
</dbReference>